<accession>A0A386KJ33</accession>
<evidence type="ECO:0000313" key="2">
    <source>
        <dbReference type="Proteomes" id="UP000267500"/>
    </source>
</evidence>
<proteinExistence type="predicted"/>
<evidence type="ECO:0000313" key="1">
    <source>
        <dbReference type="EMBL" id="AYD85655.1"/>
    </source>
</evidence>
<name>A0A386KJ33_9CAUD</name>
<keyword evidence="2" id="KW-1185">Reference proteome</keyword>
<sequence>MSHVRVGSIVKVSYIDSDQSYEAEILDINLDVEDRDYPIWVKLSVANEHGNDDFWLNSEMIDVDFIIQLSVSE</sequence>
<gene>
    <name evidence="1" type="ORF">Aci011_146</name>
</gene>
<organism evidence="1 2">
    <name type="scientific">Acinetobacter phage vB_AbaM_B09_Aci01-1</name>
    <dbReference type="NCBI Taxonomy" id="2315466"/>
    <lineage>
        <taxon>Viruses</taxon>
        <taxon>Duplodnaviria</taxon>
        <taxon>Heunggongvirae</taxon>
        <taxon>Uroviricota</taxon>
        <taxon>Caudoviricetes</taxon>
        <taxon>Saclayvirus</taxon>
        <taxon>Saclayvirus Aci011</taxon>
    </lineage>
</organism>
<dbReference type="EMBL" id="MH800198">
    <property type="protein sequence ID" value="AYD85655.1"/>
    <property type="molecule type" value="Genomic_DNA"/>
</dbReference>
<dbReference type="Proteomes" id="UP000267500">
    <property type="component" value="Segment"/>
</dbReference>
<protein>
    <submittedName>
        <fullName evidence="1">Uncharacterized protein</fullName>
    </submittedName>
</protein>
<reference evidence="1 2" key="1">
    <citation type="submission" date="2018-08" db="EMBL/GenBank/DDBJ databases">
        <title>Complete genome sequence of five Acinetobacter baumannii phages from Abidjan, Cote d'Ivoire.</title>
        <authorList>
            <person name="Essoh C."/>
            <person name="Vernadet J.-P."/>
            <person name="Vergnaud G."/>
            <person name="Resch G."/>
            <person name="Pourcel C."/>
        </authorList>
    </citation>
    <scope>NUCLEOTIDE SEQUENCE [LARGE SCALE GENOMIC DNA]</scope>
</reference>